<dbReference type="OrthoDB" id="5869507at2759"/>
<feature type="compositionally biased region" description="Low complexity" evidence="1">
    <location>
        <begin position="59"/>
        <end position="70"/>
    </location>
</feature>
<feature type="compositionally biased region" description="Basic and acidic residues" evidence="1">
    <location>
        <begin position="317"/>
        <end position="332"/>
    </location>
</feature>
<reference evidence="2" key="1">
    <citation type="submission" date="2022-11" db="EMBL/GenBank/DDBJ databases">
        <authorList>
            <person name="Kikuchi T."/>
        </authorList>
    </citation>
    <scope>NUCLEOTIDE SEQUENCE</scope>
    <source>
        <strain evidence="2">PS1010</strain>
    </source>
</reference>
<dbReference type="Proteomes" id="UP001152747">
    <property type="component" value="Unassembled WGS sequence"/>
</dbReference>
<evidence type="ECO:0000256" key="1">
    <source>
        <dbReference type="SAM" id="MobiDB-lite"/>
    </source>
</evidence>
<accession>A0A9P1I771</accession>
<dbReference type="AlphaFoldDB" id="A0A9P1I771"/>
<organism evidence="2 3">
    <name type="scientific">Caenorhabditis angaria</name>
    <dbReference type="NCBI Taxonomy" id="860376"/>
    <lineage>
        <taxon>Eukaryota</taxon>
        <taxon>Metazoa</taxon>
        <taxon>Ecdysozoa</taxon>
        <taxon>Nematoda</taxon>
        <taxon>Chromadorea</taxon>
        <taxon>Rhabditida</taxon>
        <taxon>Rhabditina</taxon>
        <taxon>Rhabditomorpha</taxon>
        <taxon>Rhabditoidea</taxon>
        <taxon>Rhabditidae</taxon>
        <taxon>Peloderinae</taxon>
        <taxon>Caenorhabditis</taxon>
    </lineage>
</organism>
<name>A0A9P1I771_9PELO</name>
<sequence length="359" mass="40633">MPLSTGSIDSGFIKSMTDEELSSSASSFTSSSLKSTNVQKKTRIRSRKNQRNYHRHNNHMNNTNNKLSSSSSSSCCSNSIAGTSENSWNCLKNASVEELAIRVYLYFKSLLLAVNKQRQICENIAVLMSDIDARWGYSPTDRKGNRKYLDPRGCLAPIYNNNDGKFCQCEKERCGCRLVKSARFPACWAVPQPAVFYHLMANDIQEYLRFLEKINPNVKNQLHEHQQQNPHVQNQHQMTHEEVLFSIQNLQMQGAQVMHPGMMPYYTGHPYSKYSGSEETSSNGSTPFKGARQDQQNHVAPPPPTPSSQNNAQNHLEINDESGRKLDIKPLMEEYEQPNKVGYQNRGTTSRNSENSDNG</sequence>
<feature type="compositionally biased region" description="Polar residues" evidence="1">
    <location>
        <begin position="307"/>
        <end position="316"/>
    </location>
</feature>
<feature type="region of interest" description="Disordered" evidence="1">
    <location>
        <begin position="274"/>
        <end position="359"/>
    </location>
</feature>
<evidence type="ECO:0000313" key="2">
    <source>
        <dbReference type="EMBL" id="CAI5439426.1"/>
    </source>
</evidence>
<dbReference type="EMBL" id="CANHGI010000001">
    <property type="protein sequence ID" value="CAI5439426.1"/>
    <property type="molecule type" value="Genomic_DNA"/>
</dbReference>
<gene>
    <name evidence="2" type="ORF">CAMP_LOCUS2063</name>
</gene>
<evidence type="ECO:0000313" key="3">
    <source>
        <dbReference type="Proteomes" id="UP001152747"/>
    </source>
</evidence>
<protein>
    <submittedName>
        <fullName evidence="2">Uncharacterized protein</fullName>
    </submittedName>
</protein>
<comment type="caution">
    <text evidence="2">The sequence shown here is derived from an EMBL/GenBank/DDBJ whole genome shotgun (WGS) entry which is preliminary data.</text>
</comment>
<feature type="region of interest" description="Disordered" evidence="1">
    <location>
        <begin position="27"/>
        <end position="70"/>
    </location>
</feature>
<keyword evidence="3" id="KW-1185">Reference proteome</keyword>
<feature type="compositionally biased region" description="Low complexity" evidence="1">
    <location>
        <begin position="275"/>
        <end position="286"/>
    </location>
</feature>
<feature type="compositionally biased region" description="Polar residues" evidence="1">
    <location>
        <begin position="345"/>
        <end position="359"/>
    </location>
</feature>
<proteinExistence type="predicted"/>
<feature type="compositionally biased region" description="Basic residues" evidence="1">
    <location>
        <begin position="40"/>
        <end position="58"/>
    </location>
</feature>